<dbReference type="Proteomes" id="UP001638806">
    <property type="component" value="Unassembled WGS sequence"/>
</dbReference>
<dbReference type="EMBL" id="JBGNUJ010000011">
    <property type="protein sequence ID" value="KAL3953681.1"/>
    <property type="molecule type" value="Genomic_DNA"/>
</dbReference>
<protein>
    <submittedName>
        <fullName evidence="1">Uncharacterized protein</fullName>
    </submittedName>
</protein>
<organism evidence="1 2">
    <name type="scientific">Purpureocillium lilacinum</name>
    <name type="common">Paecilomyces lilacinus</name>
    <dbReference type="NCBI Taxonomy" id="33203"/>
    <lineage>
        <taxon>Eukaryota</taxon>
        <taxon>Fungi</taxon>
        <taxon>Dikarya</taxon>
        <taxon>Ascomycota</taxon>
        <taxon>Pezizomycotina</taxon>
        <taxon>Sordariomycetes</taxon>
        <taxon>Hypocreomycetidae</taxon>
        <taxon>Hypocreales</taxon>
        <taxon>Ophiocordycipitaceae</taxon>
        <taxon>Purpureocillium</taxon>
    </lineage>
</organism>
<accession>A0ACC4DDZ0</accession>
<keyword evidence="2" id="KW-1185">Reference proteome</keyword>
<sequence>MGAAPPGQPLHTVSVCLACLPGGGWRPVARGDNTAERPHVRVLLAAALRWVGGLGDSARRAPGARPPAAPQHWPPAPPSVSLPMPSAPHDPSVPRGPPAPRWSVRVSSGLAAASPRSSSSGQFPAALFPGPGSILQGGPGASAPHRVRGHGWQPIGRRGVAVTYLVCWSCFSNCSSAAGWVRRRWSRRAIGEKMKMDKKKKRGRDETQAVQ</sequence>
<evidence type="ECO:0000313" key="2">
    <source>
        <dbReference type="Proteomes" id="UP001638806"/>
    </source>
</evidence>
<comment type="caution">
    <text evidence="1">The sequence shown here is derived from an EMBL/GenBank/DDBJ whole genome shotgun (WGS) entry which is preliminary data.</text>
</comment>
<evidence type="ECO:0000313" key="1">
    <source>
        <dbReference type="EMBL" id="KAL3953681.1"/>
    </source>
</evidence>
<gene>
    <name evidence="1" type="ORF">ACCO45_011637</name>
</gene>
<name>A0ACC4DDZ0_PURLI</name>
<proteinExistence type="predicted"/>
<reference evidence="1" key="1">
    <citation type="submission" date="2024-12" db="EMBL/GenBank/DDBJ databases">
        <title>Comparative genomics and development of molecular markers within Purpureocillium lilacinum and among Purpureocillium species.</title>
        <authorList>
            <person name="Yeh Z.-Y."/>
            <person name="Ni N.-T."/>
            <person name="Lo P.-H."/>
            <person name="Mushyakhwo K."/>
            <person name="Lin C.-F."/>
            <person name="Nai Y.-S."/>
        </authorList>
    </citation>
    <scope>NUCLEOTIDE SEQUENCE</scope>
    <source>
        <strain evidence="1">NCHU-NPUST-175</strain>
    </source>
</reference>